<proteinExistence type="predicted"/>
<reference evidence="2 3" key="1">
    <citation type="submission" date="2016-10" db="EMBL/GenBank/DDBJ databases">
        <authorList>
            <person name="de Groot N.N."/>
        </authorList>
    </citation>
    <scope>NUCLEOTIDE SEQUENCE [LARGE SCALE GENOMIC DNA]</scope>
    <source>
        <strain evidence="2 3">DSM 26130</strain>
    </source>
</reference>
<dbReference type="EMBL" id="FOLQ01000034">
    <property type="protein sequence ID" value="SFF19529.1"/>
    <property type="molecule type" value="Genomic_DNA"/>
</dbReference>
<evidence type="ECO:0000259" key="1">
    <source>
        <dbReference type="Pfam" id="PF01656"/>
    </source>
</evidence>
<evidence type="ECO:0000313" key="2">
    <source>
        <dbReference type="EMBL" id="SFF19529.1"/>
    </source>
</evidence>
<feature type="domain" description="CobQ/CobB/MinD/ParA nucleotide binding" evidence="1">
    <location>
        <begin position="4"/>
        <end position="187"/>
    </location>
</feature>
<organism evidence="2 3">
    <name type="scientific">Spirosoma endophyticum</name>
    <dbReference type="NCBI Taxonomy" id="662367"/>
    <lineage>
        <taxon>Bacteria</taxon>
        <taxon>Pseudomonadati</taxon>
        <taxon>Bacteroidota</taxon>
        <taxon>Cytophagia</taxon>
        <taxon>Cytophagales</taxon>
        <taxon>Cytophagaceae</taxon>
        <taxon>Spirosoma</taxon>
    </lineage>
</organism>
<dbReference type="OrthoDB" id="69313at2"/>
<dbReference type="Gene3D" id="3.40.50.300">
    <property type="entry name" value="P-loop containing nucleotide triphosphate hydrolases"/>
    <property type="match status" value="1"/>
</dbReference>
<keyword evidence="3" id="KW-1185">Reference proteome</keyword>
<dbReference type="PANTHER" id="PTHR13696">
    <property type="entry name" value="P-LOOP CONTAINING NUCLEOSIDE TRIPHOSPHATE HYDROLASE"/>
    <property type="match status" value="1"/>
</dbReference>
<dbReference type="Proteomes" id="UP000198598">
    <property type="component" value="Unassembled WGS sequence"/>
</dbReference>
<dbReference type="PANTHER" id="PTHR13696:SF96">
    <property type="entry name" value="COBQ_COBB_MIND_PARA NUCLEOTIDE BINDING DOMAIN-CONTAINING PROTEIN"/>
    <property type="match status" value="1"/>
</dbReference>
<gene>
    <name evidence="2" type="ORF">SAMN05216167_13437</name>
</gene>
<dbReference type="InterPro" id="IPR050678">
    <property type="entry name" value="DNA_Partitioning_ATPase"/>
</dbReference>
<sequence>MIYTVGGIKGGSGKTTLATNLAVYLIQQGRDVILVDADDQESATDFTSFRHQTLDGEIGYTAVKITGRELNAHVTRLATKCDDVVIDTGGRDTVSQRSAITVSDVYLVPFAPRSLDIWTLRKVENLIAEIIPFNPRLVCLTFINKADARGNYKEDTSDLLRESTVLQFLDTSIGNRISFANAASSGLGVIENKPTDEKAINEMKELYEGIRKALVNKDKGDKTTT</sequence>
<evidence type="ECO:0000313" key="3">
    <source>
        <dbReference type="Proteomes" id="UP000198598"/>
    </source>
</evidence>
<dbReference type="CDD" id="cd02042">
    <property type="entry name" value="ParAB_family"/>
    <property type="match status" value="1"/>
</dbReference>
<dbReference type="RefSeq" id="WP_093834500.1">
    <property type="nucleotide sequence ID" value="NZ_FOLQ01000034.1"/>
</dbReference>
<name>A0A1I2GR95_9BACT</name>
<dbReference type="InterPro" id="IPR027417">
    <property type="entry name" value="P-loop_NTPase"/>
</dbReference>
<accession>A0A1I2GR95</accession>
<dbReference type="STRING" id="662367.SAMN05216167_13437"/>
<dbReference type="SUPFAM" id="SSF52540">
    <property type="entry name" value="P-loop containing nucleoside triphosphate hydrolases"/>
    <property type="match status" value="1"/>
</dbReference>
<dbReference type="Pfam" id="PF01656">
    <property type="entry name" value="CbiA"/>
    <property type="match status" value="1"/>
</dbReference>
<dbReference type="PIRSF" id="PIRSF009320">
    <property type="entry name" value="Nuc_binding_HP_1000"/>
    <property type="match status" value="1"/>
</dbReference>
<dbReference type="InterPro" id="IPR002586">
    <property type="entry name" value="CobQ/CobB/MinD/ParA_Nub-bd_dom"/>
</dbReference>
<dbReference type="AlphaFoldDB" id="A0A1I2GR95"/>
<protein>
    <submittedName>
        <fullName evidence="2">Chromosome partitioning protein</fullName>
    </submittedName>
</protein>